<dbReference type="InterPro" id="IPR003004">
    <property type="entry name" value="GspF/PilC"/>
</dbReference>
<dbReference type="EMBL" id="QJKH01000013">
    <property type="protein sequence ID" value="PXX76854.1"/>
    <property type="molecule type" value="Genomic_DNA"/>
</dbReference>
<feature type="domain" description="Type II secretion system protein GspF" evidence="7">
    <location>
        <begin position="6"/>
        <end position="114"/>
    </location>
</feature>
<evidence type="ECO:0000256" key="2">
    <source>
        <dbReference type="ARBA" id="ARBA00022475"/>
    </source>
</evidence>
<feature type="transmembrane region" description="Helical" evidence="6">
    <location>
        <begin position="276"/>
        <end position="300"/>
    </location>
</feature>
<dbReference type="GO" id="GO:0005886">
    <property type="term" value="C:plasma membrane"/>
    <property type="evidence" value="ECO:0007669"/>
    <property type="project" value="UniProtKB-SubCell"/>
</dbReference>
<comment type="caution">
    <text evidence="8">The sequence shown here is derived from an EMBL/GenBank/DDBJ whole genome shotgun (WGS) entry which is preliminary data.</text>
</comment>
<dbReference type="STRING" id="1034346.GCA_000313565_03359"/>
<sequence>MNQFVQLASLLEKGYPLAHSLLIVDENLQPIVDQLEQGISFYDCVLAKGKGAFYQHCRFFLELSTLPKAIMNAASLVEKQQAIKRLWLKETSYPLFILCFALITLFVFTTAVFPQLTLTFSEAENLNQLRLMITFMKGLTYGLLMLLIIVPLLCIVCYLKPDYRSLLCRLPLFLELISYVIASDMLSLIHCGCSTKEMFTYLHHLRKQGLSADASNALFNALQAGESFEDTVTSSMYLSARFKYFFKCGLHTQQLSSCLDDYLLFQQQRWIRQIKLVCIGIQCFSYGFIALIVVLIYQIMLLPLEMIGSF</sequence>
<protein>
    <submittedName>
        <fullName evidence="8">Type II secretory pathway component PulF</fullName>
    </submittedName>
</protein>
<gene>
    <name evidence="8" type="ORF">DES51_11349</name>
</gene>
<dbReference type="Proteomes" id="UP000247612">
    <property type="component" value="Unassembled WGS sequence"/>
</dbReference>
<evidence type="ECO:0000256" key="6">
    <source>
        <dbReference type="SAM" id="Phobius"/>
    </source>
</evidence>
<keyword evidence="4 6" id="KW-1133">Transmembrane helix</keyword>
<accession>A0A318KFD4</accession>
<dbReference type="PANTHER" id="PTHR30012">
    <property type="entry name" value="GENERAL SECRETION PATHWAY PROTEIN"/>
    <property type="match status" value="1"/>
</dbReference>
<evidence type="ECO:0000256" key="3">
    <source>
        <dbReference type="ARBA" id="ARBA00022692"/>
    </source>
</evidence>
<evidence type="ECO:0000256" key="5">
    <source>
        <dbReference type="ARBA" id="ARBA00023136"/>
    </source>
</evidence>
<evidence type="ECO:0000259" key="7">
    <source>
        <dbReference type="Pfam" id="PF00482"/>
    </source>
</evidence>
<feature type="transmembrane region" description="Helical" evidence="6">
    <location>
        <begin position="138"/>
        <end position="159"/>
    </location>
</feature>
<evidence type="ECO:0000256" key="4">
    <source>
        <dbReference type="ARBA" id="ARBA00022989"/>
    </source>
</evidence>
<feature type="transmembrane region" description="Helical" evidence="6">
    <location>
        <begin position="93"/>
        <end position="118"/>
    </location>
</feature>
<dbReference type="AlphaFoldDB" id="A0A318KFD4"/>
<evidence type="ECO:0000256" key="1">
    <source>
        <dbReference type="ARBA" id="ARBA00004651"/>
    </source>
</evidence>
<dbReference type="Pfam" id="PF00482">
    <property type="entry name" value="T2SSF"/>
    <property type="match status" value="1"/>
</dbReference>
<name>A0A318KFD4_9FIRM</name>
<evidence type="ECO:0000313" key="8">
    <source>
        <dbReference type="EMBL" id="PXX76854.1"/>
    </source>
</evidence>
<organism evidence="8 9">
    <name type="scientific">Dielma fastidiosa</name>
    <dbReference type="NCBI Taxonomy" id="1034346"/>
    <lineage>
        <taxon>Bacteria</taxon>
        <taxon>Bacillati</taxon>
        <taxon>Bacillota</taxon>
        <taxon>Erysipelotrichia</taxon>
        <taxon>Erysipelotrichales</taxon>
        <taxon>Erysipelotrichaceae</taxon>
        <taxon>Dielma</taxon>
    </lineage>
</organism>
<reference evidence="8 9" key="1">
    <citation type="submission" date="2018-05" db="EMBL/GenBank/DDBJ databases">
        <title>Genomic Encyclopedia of Type Strains, Phase IV (KMG-IV): sequencing the most valuable type-strain genomes for metagenomic binning, comparative biology and taxonomic classification.</title>
        <authorList>
            <person name="Goeker M."/>
        </authorList>
    </citation>
    <scope>NUCLEOTIDE SEQUENCE [LARGE SCALE GENOMIC DNA]</scope>
    <source>
        <strain evidence="8 9">JC118</strain>
    </source>
</reference>
<comment type="subcellular location">
    <subcellularLocation>
        <location evidence="1">Cell membrane</location>
        <topology evidence="1">Multi-pass membrane protein</topology>
    </subcellularLocation>
</comment>
<keyword evidence="9" id="KW-1185">Reference proteome</keyword>
<evidence type="ECO:0000313" key="9">
    <source>
        <dbReference type="Proteomes" id="UP000247612"/>
    </source>
</evidence>
<dbReference type="OrthoDB" id="1652393at2"/>
<dbReference type="InterPro" id="IPR018076">
    <property type="entry name" value="T2SS_GspF_dom"/>
</dbReference>
<keyword evidence="5 6" id="KW-0472">Membrane</keyword>
<keyword evidence="3 6" id="KW-0812">Transmembrane</keyword>
<proteinExistence type="predicted"/>
<keyword evidence="2" id="KW-1003">Cell membrane</keyword>
<dbReference type="PANTHER" id="PTHR30012:SF0">
    <property type="entry name" value="TYPE II SECRETION SYSTEM PROTEIN F-RELATED"/>
    <property type="match status" value="1"/>
</dbReference>